<dbReference type="Gene3D" id="3.30.1050.10">
    <property type="entry name" value="SCP2 sterol-binding domain"/>
    <property type="match status" value="1"/>
</dbReference>
<keyword evidence="3" id="KW-1185">Reference proteome</keyword>
<sequence>MAIYKDSEHMYEILGKLWNHVIRETEFGPKLKEYGITYKFVVSDPKGYLFITPDQVVTGDEANRDAVITMELSGETIHNFWLNKVNLPVALATRKIKSKGPIPKVLKILPYLKPMFELYPSYCKYYDLPM</sequence>
<dbReference type="KEGG" id="dat:HRM2_40000"/>
<gene>
    <name evidence="2" type="ordered locus">HRM2_40000</name>
</gene>
<proteinExistence type="predicted"/>
<evidence type="ECO:0000313" key="2">
    <source>
        <dbReference type="EMBL" id="ACN17058.1"/>
    </source>
</evidence>
<dbReference type="RefSeq" id="WP_015905793.1">
    <property type="nucleotide sequence ID" value="NC_012108.1"/>
</dbReference>
<organism evidence="2 3">
    <name type="scientific">Desulforapulum autotrophicum (strain ATCC 43914 / DSM 3382 / VKM B-1955 / HRM2)</name>
    <name type="common">Desulfobacterium autotrophicum</name>
    <dbReference type="NCBI Taxonomy" id="177437"/>
    <lineage>
        <taxon>Bacteria</taxon>
        <taxon>Pseudomonadati</taxon>
        <taxon>Thermodesulfobacteriota</taxon>
        <taxon>Desulfobacteria</taxon>
        <taxon>Desulfobacterales</taxon>
        <taxon>Desulfobacteraceae</taxon>
        <taxon>Desulforapulum</taxon>
    </lineage>
</organism>
<name>C0QC41_DESAH</name>
<dbReference type="Pfam" id="PF02036">
    <property type="entry name" value="SCP2"/>
    <property type="match status" value="1"/>
</dbReference>
<feature type="domain" description="SCP2" evidence="1">
    <location>
        <begin position="27"/>
        <end position="108"/>
    </location>
</feature>
<dbReference type="STRING" id="177437.HRM2_40000"/>
<dbReference type="InterPro" id="IPR036527">
    <property type="entry name" value="SCP2_sterol-bd_dom_sf"/>
</dbReference>
<dbReference type="SUPFAM" id="SSF55718">
    <property type="entry name" value="SCP-like"/>
    <property type="match status" value="1"/>
</dbReference>
<reference evidence="2 3" key="1">
    <citation type="journal article" date="2009" name="Environ. Microbiol.">
        <title>Genome sequence of Desulfobacterium autotrophicum HRM2, a marine sulfate reducer oxidizing organic carbon completely to carbon dioxide.</title>
        <authorList>
            <person name="Strittmatter A.W."/>
            <person name="Liesegang H."/>
            <person name="Rabus R."/>
            <person name="Decker I."/>
            <person name="Amann J."/>
            <person name="Andres S."/>
            <person name="Henne A."/>
            <person name="Fricke W.F."/>
            <person name="Martinez-Arias R."/>
            <person name="Bartels D."/>
            <person name="Goesmann A."/>
            <person name="Krause L."/>
            <person name="Puehler A."/>
            <person name="Klenk H.P."/>
            <person name="Richter M."/>
            <person name="Schuler M."/>
            <person name="Gloeckner F.O."/>
            <person name="Meyerdierks A."/>
            <person name="Gottschalk G."/>
            <person name="Amann R."/>
        </authorList>
    </citation>
    <scope>NUCLEOTIDE SEQUENCE [LARGE SCALE GENOMIC DNA]</scope>
    <source>
        <strain evidence="3">ATCC 43914 / DSM 3382 / HRM2</strain>
    </source>
</reference>
<accession>C0QC41</accession>
<dbReference type="Proteomes" id="UP000000442">
    <property type="component" value="Chromosome"/>
</dbReference>
<dbReference type="AlphaFoldDB" id="C0QC41"/>
<dbReference type="OrthoDB" id="5418706at2"/>
<dbReference type="HOGENOM" id="CLU_125983_0_0_7"/>
<dbReference type="eggNOG" id="COG1454">
    <property type="taxonomic scope" value="Bacteria"/>
</dbReference>
<evidence type="ECO:0000259" key="1">
    <source>
        <dbReference type="Pfam" id="PF02036"/>
    </source>
</evidence>
<protein>
    <recommendedName>
        <fullName evidence="1">SCP2 domain-containing protein</fullName>
    </recommendedName>
</protein>
<dbReference type="InterPro" id="IPR003033">
    <property type="entry name" value="SCP2_sterol-bd_dom"/>
</dbReference>
<dbReference type="EMBL" id="CP001087">
    <property type="protein sequence ID" value="ACN17058.1"/>
    <property type="molecule type" value="Genomic_DNA"/>
</dbReference>
<evidence type="ECO:0000313" key="3">
    <source>
        <dbReference type="Proteomes" id="UP000000442"/>
    </source>
</evidence>